<organism evidence="15 16">
    <name type="scientific">Paraburkholderia dipogonis</name>
    <dbReference type="NCBI Taxonomy" id="1211383"/>
    <lineage>
        <taxon>Bacteria</taxon>
        <taxon>Pseudomonadati</taxon>
        <taxon>Pseudomonadota</taxon>
        <taxon>Betaproteobacteria</taxon>
        <taxon>Burkholderiales</taxon>
        <taxon>Burkholderiaceae</taxon>
        <taxon>Paraburkholderia</taxon>
    </lineage>
</organism>
<comment type="similarity">
    <text evidence="13">Belongs to the aconitase/IPM isomerase family. LeuC type 1 subfamily.</text>
</comment>
<accession>A0ABW9AZ22</accession>
<keyword evidence="7 13" id="KW-0028">Amino-acid biosynthesis</keyword>
<keyword evidence="9 13" id="KW-0408">Iron</keyword>
<dbReference type="NCBIfam" id="TIGR00170">
    <property type="entry name" value="leuC"/>
    <property type="match status" value="1"/>
</dbReference>
<dbReference type="CDD" id="cd01583">
    <property type="entry name" value="IPMI"/>
    <property type="match status" value="1"/>
</dbReference>
<keyword evidence="16" id="KW-1185">Reference proteome</keyword>
<comment type="subunit">
    <text evidence="4 13">Heterodimer of LeuC and LeuD.</text>
</comment>
<feature type="domain" description="Aconitase/3-isopropylmalate dehydratase large subunit alpha/beta/alpha" evidence="14">
    <location>
        <begin position="9"/>
        <end position="460"/>
    </location>
</feature>
<comment type="function">
    <text evidence="2 13">Catalyzes the isomerization between 2-isopropylmalate and 3-isopropylmalate, via the formation of 2-isopropylmaleate.</text>
</comment>
<dbReference type="SUPFAM" id="SSF53732">
    <property type="entry name" value="Aconitase iron-sulfur domain"/>
    <property type="match status" value="1"/>
</dbReference>
<dbReference type="InterPro" id="IPR033941">
    <property type="entry name" value="IPMI_cat"/>
</dbReference>
<dbReference type="HAMAP" id="MF_01026">
    <property type="entry name" value="LeuC_type1"/>
    <property type="match status" value="1"/>
</dbReference>
<dbReference type="Gene3D" id="3.30.499.10">
    <property type="entry name" value="Aconitase, domain 3"/>
    <property type="match status" value="2"/>
</dbReference>
<proteinExistence type="inferred from homology"/>
<protein>
    <recommendedName>
        <fullName evidence="13">3-isopropylmalate dehydratase large subunit</fullName>
        <ecNumber evidence="13">4.2.1.33</ecNumber>
    </recommendedName>
    <alternativeName>
        <fullName evidence="13">Alpha-IPM isomerase</fullName>
        <shortName evidence="13">IPMI</shortName>
    </alternativeName>
    <alternativeName>
        <fullName evidence="13">Isopropylmalate isomerase</fullName>
    </alternativeName>
</protein>
<dbReference type="GO" id="GO:0003861">
    <property type="term" value="F:3-isopropylmalate dehydratase activity"/>
    <property type="evidence" value="ECO:0007669"/>
    <property type="project" value="UniProtKB-EC"/>
</dbReference>
<name>A0ABW9AZ22_9BURK</name>
<keyword evidence="12 13" id="KW-0100">Branched-chain amino acid biosynthesis</keyword>
<evidence type="ECO:0000256" key="7">
    <source>
        <dbReference type="ARBA" id="ARBA00022605"/>
    </source>
</evidence>
<keyword evidence="8 13" id="KW-0479">Metal-binding</keyword>
<dbReference type="PANTHER" id="PTHR43822">
    <property type="entry name" value="HOMOACONITASE, MITOCHONDRIAL-RELATED"/>
    <property type="match status" value="1"/>
</dbReference>
<dbReference type="Pfam" id="PF00330">
    <property type="entry name" value="Aconitase"/>
    <property type="match status" value="1"/>
</dbReference>
<dbReference type="EMBL" id="JAQQEZ010000033">
    <property type="protein sequence ID" value="MFM0005850.1"/>
    <property type="molecule type" value="Genomic_DNA"/>
</dbReference>
<evidence type="ECO:0000259" key="14">
    <source>
        <dbReference type="Pfam" id="PF00330"/>
    </source>
</evidence>
<keyword evidence="6 13" id="KW-0004">4Fe-4S</keyword>
<dbReference type="PANTHER" id="PTHR43822:SF9">
    <property type="entry name" value="3-ISOPROPYLMALATE DEHYDRATASE"/>
    <property type="match status" value="1"/>
</dbReference>
<evidence type="ECO:0000256" key="2">
    <source>
        <dbReference type="ARBA" id="ARBA00002695"/>
    </source>
</evidence>
<gene>
    <name evidence="13 15" type="primary">leuC</name>
    <name evidence="15" type="ORF">PQR57_33250</name>
</gene>
<dbReference type="Proteomes" id="UP001629230">
    <property type="component" value="Unassembled WGS sequence"/>
</dbReference>
<keyword evidence="11 13" id="KW-0456">Lyase</keyword>
<evidence type="ECO:0000256" key="6">
    <source>
        <dbReference type="ARBA" id="ARBA00022485"/>
    </source>
</evidence>
<keyword evidence="5 13" id="KW-0432">Leucine biosynthesis</keyword>
<comment type="caution">
    <text evidence="15">The sequence shown here is derived from an EMBL/GenBank/DDBJ whole genome shotgun (WGS) entry which is preliminary data.</text>
</comment>
<evidence type="ECO:0000256" key="10">
    <source>
        <dbReference type="ARBA" id="ARBA00023014"/>
    </source>
</evidence>
<dbReference type="InterPro" id="IPR050067">
    <property type="entry name" value="IPM_dehydratase_rel_enz"/>
</dbReference>
<sequence>MVYPQTLLEKIWQRHVVSQLDDDYFLLYVDRHLLNEVTSPQAFDGLRVASRQPWRASSVLATADHNIPTTNRLAGMHNEAATRQFAALQKNCSEYALRFFELTDRRQGILHVVAPELGETLPGMTIACGDSHTTTHGAFGALAFGIGTSDVEQILATQCLVLRRPKTLNVKIRGELPRGSYAKDVALAFIGRYKTDFATGFALEFSGETVSGCSMESRMTLCNMAVEAGARCALIGVDKTVIDYLDGRPSSPVGTEWENAKQLWSTLHSDPSAEFDKTVEFDVSDLRPQVTWGTTPAMVTGIDGRVPDPAAGSTHEQRAAATRALDYMGLDAGTRIREIRLDKIFIGSCTNARIEDLRVAADIVKGRKVASTIRQALVVPGSGNVKYQAEAEGLDRIFVEAGFEWREPGCSMCLGMNNDSLGEDERCASTSNRNFEGRQGRGGRSHLVSPALAAGAAIAGHFIDPAEL</sequence>
<evidence type="ECO:0000256" key="8">
    <source>
        <dbReference type="ARBA" id="ARBA00022723"/>
    </source>
</evidence>
<comment type="pathway">
    <text evidence="3 13">Amino-acid biosynthesis; L-leucine biosynthesis; L-leucine from 3-methyl-2-oxobutanoate: step 2/4.</text>
</comment>
<evidence type="ECO:0000256" key="4">
    <source>
        <dbReference type="ARBA" id="ARBA00011271"/>
    </source>
</evidence>
<dbReference type="PRINTS" id="PR00415">
    <property type="entry name" value="ACONITASE"/>
</dbReference>
<dbReference type="PROSITE" id="PS00450">
    <property type="entry name" value="ACONITASE_1"/>
    <property type="match status" value="1"/>
</dbReference>
<feature type="binding site" evidence="13">
    <location>
        <position position="410"/>
    </location>
    <ligand>
        <name>[4Fe-4S] cluster</name>
        <dbReference type="ChEBI" id="CHEBI:49883"/>
    </ligand>
</feature>
<evidence type="ECO:0000256" key="13">
    <source>
        <dbReference type="HAMAP-Rule" id="MF_01026"/>
    </source>
</evidence>
<dbReference type="NCBIfam" id="NF004016">
    <property type="entry name" value="PRK05478.1"/>
    <property type="match status" value="1"/>
</dbReference>
<dbReference type="NCBIfam" id="NF009116">
    <property type="entry name" value="PRK12466.1"/>
    <property type="match status" value="1"/>
</dbReference>
<evidence type="ECO:0000256" key="1">
    <source>
        <dbReference type="ARBA" id="ARBA00000491"/>
    </source>
</evidence>
<dbReference type="RefSeq" id="WP_408180514.1">
    <property type="nucleotide sequence ID" value="NZ_JAQQEZ010000033.1"/>
</dbReference>
<dbReference type="InterPro" id="IPR004430">
    <property type="entry name" value="3-IsopropMal_deHydase_lsu"/>
</dbReference>
<reference evidence="15 16" key="1">
    <citation type="journal article" date="2024" name="Chem. Sci.">
        <title>Discovery of megapolipeptins by genome mining of a Burkholderiales bacteria collection.</title>
        <authorList>
            <person name="Paulo B.S."/>
            <person name="Recchia M.J.J."/>
            <person name="Lee S."/>
            <person name="Fergusson C.H."/>
            <person name="Romanowski S.B."/>
            <person name="Hernandez A."/>
            <person name="Krull N."/>
            <person name="Liu D.Y."/>
            <person name="Cavanagh H."/>
            <person name="Bos A."/>
            <person name="Gray C.A."/>
            <person name="Murphy B.T."/>
            <person name="Linington R.G."/>
            <person name="Eustaquio A.S."/>
        </authorList>
    </citation>
    <scope>NUCLEOTIDE SEQUENCE [LARGE SCALE GENOMIC DNA]</scope>
    <source>
        <strain evidence="15 16">RL17-350-BIC-A</strain>
    </source>
</reference>
<dbReference type="InterPro" id="IPR018136">
    <property type="entry name" value="Aconitase_4Fe-4S_BS"/>
</dbReference>
<keyword evidence="10 13" id="KW-0411">Iron-sulfur</keyword>
<dbReference type="PROSITE" id="PS01244">
    <property type="entry name" value="ACONITASE_2"/>
    <property type="match status" value="1"/>
</dbReference>
<comment type="cofactor">
    <cofactor evidence="13">
        <name>[4Fe-4S] cluster</name>
        <dbReference type="ChEBI" id="CHEBI:49883"/>
    </cofactor>
    <text evidence="13">Binds 1 [4Fe-4S] cluster per subunit.</text>
</comment>
<evidence type="ECO:0000313" key="15">
    <source>
        <dbReference type="EMBL" id="MFM0005850.1"/>
    </source>
</evidence>
<dbReference type="EC" id="4.2.1.33" evidence="13"/>
<evidence type="ECO:0000256" key="5">
    <source>
        <dbReference type="ARBA" id="ARBA00022430"/>
    </source>
</evidence>
<feature type="binding site" evidence="13">
    <location>
        <position position="413"/>
    </location>
    <ligand>
        <name>[4Fe-4S] cluster</name>
        <dbReference type="ChEBI" id="CHEBI:49883"/>
    </ligand>
</feature>
<evidence type="ECO:0000256" key="11">
    <source>
        <dbReference type="ARBA" id="ARBA00023239"/>
    </source>
</evidence>
<dbReference type="InterPro" id="IPR036008">
    <property type="entry name" value="Aconitase_4Fe-4S_dom"/>
</dbReference>
<comment type="catalytic activity">
    <reaction evidence="1 13">
        <text>(2R,3S)-3-isopropylmalate = (2S)-2-isopropylmalate</text>
        <dbReference type="Rhea" id="RHEA:32287"/>
        <dbReference type="ChEBI" id="CHEBI:1178"/>
        <dbReference type="ChEBI" id="CHEBI:35121"/>
        <dbReference type="EC" id="4.2.1.33"/>
    </reaction>
</comment>
<feature type="binding site" evidence="13">
    <location>
        <position position="349"/>
    </location>
    <ligand>
        <name>[4Fe-4S] cluster</name>
        <dbReference type="ChEBI" id="CHEBI:49883"/>
    </ligand>
</feature>
<dbReference type="InterPro" id="IPR015931">
    <property type="entry name" value="Acnase/IPM_dHydase_lsu_aba_1/3"/>
</dbReference>
<dbReference type="InterPro" id="IPR001030">
    <property type="entry name" value="Acoase/IPM_deHydtase_lsu_aba"/>
</dbReference>
<evidence type="ECO:0000256" key="12">
    <source>
        <dbReference type="ARBA" id="ARBA00023304"/>
    </source>
</evidence>
<evidence type="ECO:0000313" key="16">
    <source>
        <dbReference type="Proteomes" id="UP001629230"/>
    </source>
</evidence>
<evidence type="ECO:0000256" key="3">
    <source>
        <dbReference type="ARBA" id="ARBA00004729"/>
    </source>
</evidence>
<evidence type="ECO:0000256" key="9">
    <source>
        <dbReference type="ARBA" id="ARBA00023004"/>
    </source>
</evidence>